<feature type="compositionally biased region" description="Low complexity" evidence="13">
    <location>
        <begin position="412"/>
        <end position="425"/>
    </location>
</feature>
<dbReference type="GO" id="GO:0006511">
    <property type="term" value="P:ubiquitin-dependent protein catabolic process"/>
    <property type="evidence" value="ECO:0007669"/>
    <property type="project" value="TreeGrafter"/>
</dbReference>
<evidence type="ECO:0000256" key="6">
    <source>
        <dbReference type="ARBA" id="ARBA00022723"/>
    </source>
</evidence>
<feature type="compositionally biased region" description="Polar residues" evidence="13">
    <location>
        <begin position="733"/>
        <end position="742"/>
    </location>
</feature>
<organism evidence="17 18">
    <name type="scientific">Corynespora cassiicola Philippines</name>
    <dbReference type="NCBI Taxonomy" id="1448308"/>
    <lineage>
        <taxon>Eukaryota</taxon>
        <taxon>Fungi</taxon>
        <taxon>Dikarya</taxon>
        <taxon>Ascomycota</taxon>
        <taxon>Pezizomycotina</taxon>
        <taxon>Dothideomycetes</taxon>
        <taxon>Pleosporomycetidae</taxon>
        <taxon>Pleosporales</taxon>
        <taxon>Corynesporascaceae</taxon>
        <taxon>Corynespora</taxon>
    </lineage>
</organism>
<keyword evidence="7 12" id="KW-0863">Zinc-finger</keyword>
<dbReference type="SMART" id="SM00184">
    <property type="entry name" value="RING"/>
    <property type="match status" value="1"/>
</dbReference>
<dbReference type="EC" id="2.3.2.27" evidence="3"/>
<evidence type="ECO:0000256" key="7">
    <source>
        <dbReference type="ARBA" id="ARBA00022771"/>
    </source>
</evidence>
<sequence length="832" mass="89715">MRPLRLLLSLCSSLIALTLLLYLVFGSDNQQQIRKSPATAKKGRFNAFFSFTSPASLFPPSAIISLTDDNSTFFLARPAAFGPSLPSEGLSGPLWIGSGFGDDAMGKGELGCSDVPGWSDGDEGPSIAPKAAKNRRSQSFAESANTPQGRRTLAKATVDDGTDDHLHEHNGKTSEHADIQSLQEAAEIAGKVVLLKRGGCGFLEKVKWAQRRGGVALIVGDDVRGGGLIRMYARGDTSNVSIPALFTSHTTAHLLSSLLPSGGLVKDLSPDDAAKLSLIKSSKGGKTGKKKSKTRPTTANVESKSKQSPVAQARGAAKTKQEPATRSENPGWFRSFFYTLGFGSAPRPSSTGDSHRPPNSGNLDWVLVEDWDEDLKSSKTKPTNVRPATTPAEDGFVIGEQDWRDPDLLPESSSTKIRSKSSPTPGAKSKGGSVLPGSGEYSTEKVNDRKGKGWLGKLFGDPATDSIDVDQEREDESVSLSTNATAIALSKGHDNSPDEPPLHEGLWVTLTPTSMSTSPFFDTLLVLVVSPLVTLTVVYALLLLRSRIRRRRWRAPKSVVERLPVRTYHTISDATPAATPDTSSPTTPLLQHSASRPASSSSSSHQRPRTVTDVPATSSSFQQSGRTPEEEKREAGLAEWRRRYGGRQKECVVCLEEYVDGISRVMSLPCGHEFHADCITPWLVTRRRTCPICKGDVVRSLSQSYLDRTVQSVSAGRSPRFSDELDSLQIQAAETRNDSPSASRPVPIASSSTAGPAGFYDSDVEANWADNGSEPDDERGIAIPRDRVVDLSGSVRDLSSTVVTTIWRGVDAVRSATGLQRRPSREEVDRDR</sequence>
<dbReference type="InterPro" id="IPR013083">
    <property type="entry name" value="Znf_RING/FYVE/PHD"/>
</dbReference>
<keyword evidence="4" id="KW-0808">Transferase</keyword>
<feature type="region of interest" description="Disordered" evidence="13">
    <location>
        <begin position="733"/>
        <end position="781"/>
    </location>
</feature>
<dbReference type="Proteomes" id="UP000240883">
    <property type="component" value="Unassembled WGS sequence"/>
</dbReference>
<name>A0A2T2NXQ7_CORCC</name>
<dbReference type="InterPro" id="IPR046450">
    <property type="entry name" value="PA_dom_sf"/>
</dbReference>
<feature type="region of interest" description="Disordered" evidence="13">
    <location>
        <begin position="376"/>
        <end position="447"/>
    </location>
</feature>
<feature type="transmembrane region" description="Helical" evidence="14">
    <location>
        <begin position="524"/>
        <end position="544"/>
    </location>
</feature>
<keyword evidence="9" id="KW-0862">Zinc</keyword>
<evidence type="ECO:0000256" key="3">
    <source>
        <dbReference type="ARBA" id="ARBA00012483"/>
    </source>
</evidence>
<dbReference type="PANTHER" id="PTHR45977:SF4">
    <property type="entry name" value="RING-TYPE DOMAIN-CONTAINING PROTEIN"/>
    <property type="match status" value="1"/>
</dbReference>
<evidence type="ECO:0000256" key="15">
    <source>
        <dbReference type="SAM" id="SignalP"/>
    </source>
</evidence>
<feature type="domain" description="RING-type" evidence="16">
    <location>
        <begin position="651"/>
        <end position="694"/>
    </location>
</feature>
<protein>
    <recommendedName>
        <fullName evidence="3">RING-type E3 ubiquitin transferase</fullName>
        <ecNumber evidence="3">2.3.2.27</ecNumber>
    </recommendedName>
</protein>
<dbReference type="InterPro" id="IPR003137">
    <property type="entry name" value="PA_domain"/>
</dbReference>
<dbReference type="Gene3D" id="3.50.30.30">
    <property type="match status" value="1"/>
</dbReference>
<evidence type="ECO:0000256" key="11">
    <source>
        <dbReference type="ARBA" id="ARBA00023136"/>
    </source>
</evidence>
<evidence type="ECO:0000256" key="14">
    <source>
        <dbReference type="SAM" id="Phobius"/>
    </source>
</evidence>
<feature type="signal peptide" evidence="15">
    <location>
        <begin position="1"/>
        <end position="26"/>
    </location>
</feature>
<feature type="compositionally biased region" description="Polar residues" evidence="13">
    <location>
        <begin position="615"/>
        <end position="626"/>
    </location>
</feature>
<keyword evidence="5 14" id="KW-0812">Transmembrane</keyword>
<keyword evidence="8" id="KW-0833">Ubl conjugation pathway</keyword>
<dbReference type="STRING" id="1448308.A0A2T2NXQ7"/>
<comment type="catalytic activity">
    <reaction evidence="1">
        <text>S-ubiquitinyl-[E2 ubiquitin-conjugating enzyme]-L-cysteine + [acceptor protein]-L-lysine = [E2 ubiquitin-conjugating enzyme]-L-cysteine + N(6)-ubiquitinyl-[acceptor protein]-L-lysine.</text>
        <dbReference type="EC" id="2.3.2.27"/>
    </reaction>
</comment>
<dbReference type="PROSITE" id="PS50089">
    <property type="entry name" value="ZF_RING_2"/>
    <property type="match status" value="1"/>
</dbReference>
<dbReference type="CDD" id="cd16454">
    <property type="entry name" value="RING-H2_PA-TM-RING"/>
    <property type="match status" value="1"/>
</dbReference>
<evidence type="ECO:0000256" key="5">
    <source>
        <dbReference type="ARBA" id="ARBA00022692"/>
    </source>
</evidence>
<feature type="chain" id="PRO_5015654708" description="RING-type E3 ubiquitin transferase" evidence="15">
    <location>
        <begin position="27"/>
        <end position="832"/>
    </location>
</feature>
<keyword evidence="15" id="KW-0732">Signal</keyword>
<accession>A0A2T2NXQ7</accession>
<dbReference type="SUPFAM" id="SSF57850">
    <property type="entry name" value="RING/U-box"/>
    <property type="match status" value="1"/>
</dbReference>
<dbReference type="OrthoDB" id="5357315at2759"/>
<keyword evidence="11 14" id="KW-0472">Membrane</keyword>
<gene>
    <name evidence="17" type="ORF">BS50DRAFT_571493</name>
</gene>
<dbReference type="GO" id="GO:0016020">
    <property type="term" value="C:membrane"/>
    <property type="evidence" value="ECO:0007669"/>
    <property type="project" value="UniProtKB-SubCell"/>
</dbReference>
<dbReference type="InterPro" id="IPR001841">
    <property type="entry name" value="Znf_RING"/>
</dbReference>
<dbReference type="EMBL" id="KZ678132">
    <property type="protein sequence ID" value="PSN70205.1"/>
    <property type="molecule type" value="Genomic_DNA"/>
</dbReference>
<feature type="compositionally biased region" description="Low complexity" evidence="13">
    <location>
        <begin position="572"/>
        <end position="605"/>
    </location>
</feature>
<feature type="region of interest" description="Disordered" evidence="13">
    <location>
        <begin position="571"/>
        <end position="636"/>
    </location>
</feature>
<evidence type="ECO:0000256" key="4">
    <source>
        <dbReference type="ARBA" id="ARBA00022679"/>
    </source>
</evidence>
<evidence type="ECO:0000259" key="16">
    <source>
        <dbReference type="PROSITE" id="PS50089"/>
    </source>
</evidence>
<dbReference type="AlphaFoldDB" id="A0A2T2NXQ7"/>
<dbReference type="GO" id="GO:0008270">
    <property type="term" value="F:zinc ion binding"/>
    <property type="evidence" value="ECO:0007669"/>
    <property type="project" value="UniProtKB-KW"/>
</dbReference>
<evidence type="ECO:0000256" key="12">
    <source>
        <dbReference type="PROSITE-ProRule" id="PRU00175"/>
    </source>
</evidence>
<dbReference type="FunFam" id="3.30.40.10:FF:000364">
    <property type="entry name" value="Protease-associated PA domain protein"/>
    <property type="match status" value="1"/>
</dbReference>
<evidence type="ECO:0000256" key="8">
    <source>
        <dbReference type="ARBA" id="ARBA00022786"/>
    </source>
</evidence>
<feature type="compositionally biased region" description="Basic and acidic residues" evidence="13">
    <location>
        <begin position="627"/>
        <end position="636"/>
    </location>
</feature>
<feature type="region of interest" description="Disordered" evidence="13">
    <location>
        <begin position="279"/>
        <end position="330"/>
    </location>
</feature>
<dbReference type="GO" id="GO:0061630">
    <property type="term" value="F:ubiquitin protein ligase activity"/>
    <property type="evidence" value="ECO:0007669"/>
    <property type="project" value="UniProtKB-EC"/>
</dbReference>
<dbReference type="SUPFAM" id="SSF52025">
    <property type="entry name" value="PA domain"/>
    <property type="match status" value="1"/>
</dbReference>
<evidence type="ECO:0000256" key="1">
    <source>
        <dbReference type="ARBA" id="ARBA00000900"/>
    </source>
</evidence>
<feature type="region of interest" description="Disordered" evidence="13">
    <location>
        <begin position="112"/>
        <end position="152"/>
    </location>
</feature>
<dbReference type="PANTHER" id="PTHR45977">
    <property type="entry name" value="TARGET OF ERK KINASE MPK-1"/>
    <property type="match status" value="1"/>
</dbReference>
<evidence type="ECO:0000313" key="17">
    <source>
        <dbReference type="EMBL" id="PSN70205.1"/>
    </source>
</evidence>
<dbReference type="CDD" id="cd04813">
    <property type="entry name" value="PA_1"/>
    <property type="match status" value="1"/>
</dbReference>
<feature type="compositionally biased region" description="Polar residues" evidence="13">
    <location>
        <begin position="137"/>
        <end position="149"/>
    </location>
</feature>
<proteinExistence type="predicted"/>
<feature type="compositionally biased region" description="Polar residues" evidence="13">
    <location>
        <begin position="295"/>
        <end position="310"/>
    </location>
</feature>
<keyword evidence="18" id="KW-1185">Reference proteome</keyword>
<dbReference type="GO" id="GO:0016567">
    <property type="term" value="P:protein ubiquitination"/>
    <property type="evidence" value="ECO:0007669"/>
    <property type="project" value="TreeGrafter"/>
</dbReference>
<keyword evidence="10 14" id="KW-1133">Transmembrane helix</keyword>
<evidence type="ECO:0000256" key="2">
    <source>
        <dbReference type="ARBA" id="ARBA00004141"/>
    </source>
</evidence>
<dbReference type="Pfam" id="PF02225">
    <property type="entry name" value="PA"/>
    <property type="match status" value="1"/>
</dbReference>
<dbReference type="Pfam" id="PF13639">
    <property type="entry name" value="zf-RING_2"/>
    <property type="match status" value="1"/>
</dbReference>
<evidence type="ECO:0000313" key="18">
    <source>
        <dbReference type="Proteomes" id="UP000240883"/>
    </source>
</evidence>
<evidence type="ECO:0000256" key="10">
    <source>
        <dbReference type="ARBA" id="ARBA00022989"/>
    </source>
</evidence>
<keyword evidence="6" id="KW-0479">Metal-binding</keyword>
<evidence type="ECO:0000256" key="13">
    <source>
        <dbReference type="SAM" id="MobiDB-lite"/>
    </source>
</evidence>
<dbReference type="Gene3D" id="3.30.40.10">
    <property type="entry name" value="Zinc/RING finger domain, C3HC4 (zinc finger)"/>
    <property type="match status" value="1"/>
</dbReference>
<comment type="subcellular location">
    <subcellularLocation>
        <location evidence="2">Membrane</location>
        <topology evidence="2">Multi-pass membrane protein</topology>
    </subcellularLocation>
</comment>
<reference evidence="17 18" key="1">
    <citation type="journal article" date="2018" name="Front. Microbiol.">
        <title>Genome-Wide Analysis of Corynespora cassiicola Leaf Fall Disease Putative Effectors.</title>
        <authorList>
            <person name="Lopez D."/>
            <person name="Ribeiro S."/>
            <person name="Label P."/>
            <person name="Fumanal B."/>
            <person name="Venisse J.S."/>
            <person name="Kohler A."/>
            <person name="de Oliveira R.R."/>
            <person name="Labutti K."/>
            <person name="Lipzen A."/>
            <person name="Lail K."/>
            <person name="Bauer D."/>
            <person name="Ohm R.A."/>
            <person name="Barry K.W."/>
            <person name="Spatafora J."/>
            <person name="Grigoriev I.V."/>
            <person name="Martin F.M."/>
            <person name="Pujade-Renaud V."/>
        </authorList>
    </citation>
    <scope>NUCLEOTIDE SEQUENCE [LARGE SCALE GENOMIC DNA]</scope>
    <source>
        <strain evidence="17 18">Philippines</strain>
    </source>
</reference>
<evidence type="ECO:0000256" key="9">
    <source>
        <dbReference type="ARBA" id="ARBA00022833"/>
    </source>
</evidence>